<feature type="transmembrane region" description="Helical" evidence="11">
    <location>
        <begin position="203"/>
        <end position="222"/>
    </location>
</feature>
<evidence type="ECO:0000259" key="12">
    <source>
        <dbReference type="PROSITE" id="PS50939"/>
    </source>
</evidence>
<keyword evidence="7" id="KW-0249">Electron transport</keyword>
<dbReference type="Pfam" id="PF03188">
    <property type="entry name" value="Cytochrom_B561"/>
    <property type="match status" value="1"/>
</dbReference>
<keyword evidence="8 11" id="KW-1133">Transmembrane helix</keyword>
<dbReference type="InterPro" id="IPR006593">
    <property type="entry name" value="Cyt_b561/ferric_Rdtase_TM"/>
</dbReference>
<dbReference type="FunFam" id="1.20.120.1770:FF:000001">
    <property type="entry name" value="Cytochrome b reductase 1"/>
    <property type="match status" value="1"/>
</dbReference>
<keyword evidence="10 11" id="KW-0472">Membrane</keyword>
<evidence type="ECO:0000256" key="6">
    <source>
        <dbReference type="ARBA" id="ARBA00022723"/>
    </source>
</evidence>
<feature type="domain" description="Cytochrome b561" evidence="12">
    <location>
        <begin position="57"/>
        <end position="263"/>
    </location>
</feature>
<comment type="subcellular location">
    <subcellularLocation>
        <location evidence="2">Membrane</location>
        <topology evidence="2">Multi-pass membrane protein</topology>
    </subcellularLocation>
</comment>
<evidence type="ECO:0000256" key="11">
    <source>
        <dbReference type="SAM" id="Phobius"/>
    </source>
</evidence>
<name>A0AAE0YW28_9GAST</name>
<dbReference type="GO" id="GO:0016491">
    <property type="term" value="F:oxidoreductase activity"/>
    <property type="evidence" value="ECO:0007669"/>
    <property type="project" value="InterPro"/>
</dbReference>
<reference evidence="13" key="1">
    <citation type="journal article" date="2023" name="G3 (Bethesda)">
        <title>A reference genome for the long-term kleptoplast-retaining sea slug Elysia crispata morphotype clarki.</title>
        <authorList>
            <person name="Eastman K.E."/>
            <person name="Pendleton A.L."/>
            <person name="Shaikh M.A."/>
            <person name="Suttiyut T."/>
            <person name="Ogas R."/>
            <person name="Tomko P."/>
            <person name="Gavelis G."/>
            <person name="Widhalm J.R."/>
            <person name="Wisecaver J.H."/>
        </authorList>
    </citation>
    <scope>NUCLEOTIDE SEQUENCE</scope>
    <source>
        <strain evidence="13">ECLA1</strain>
    </source>
</reference>
<keyword evidence="14" id="KW-1185">Reference proteome</keyword>
<organism evidence="13 14">
    <name type="scientific">Elysia crispata</name>
    <name type="common">lettuce slug</name>
    <dbReference type="NCBI Taxonomy" id="231223"/>
    <lineage>
        <taxon>Eukaryota</taxon>
        <taxon>Metazoa</taxon>
        <taxon>Spiralia</taxon>
        <taxon>Lophotrochozoa</taxon>
        <taxon>Mollusca</taxon>
        <taxon>Gastropoda</taxon>
        <taxon>Heterobranchia</taxon>
        <taxon>Euthyneura</taxon>
        <taxon>Panpulmonata</taxon>
        <taxon>Sacoglossa</taxon>
        <taxon>Placobranchoidea</taxon>
        <taxon>Plakobranchidae</taxon>
        <taxon>Elysia</taxon>
    </lineage>
</organism>
<gene>
    <name evidence="13" type="ORF">RRG08_006682</name>
</gene>
<keyword evidence="3" id="KW-0813">Transport</keyword>
<sequence length="282" mass="31760">MCQSCFFVIGEFRLSYNGVRTVNSSYLCVELLKHSLYLDSNMATSSDMRYFNWLVLLVQLLGVVSVVITAVWMGHFQGGFAWTEDPAREFSYHPLFMVIGLIFLYADGILAYRVFRNDRKLYIKILHAGMHVAALIFASVGLKAVFDSHNLVDPPLANLYSLHSWLGLLVVIGFGLQWVLGFACFLLPWLGMSIRTLYMPYHTFWGVTLLILATATALMGITEKAIFGMAKNGYSNHSREGTLINCLGLILVIFTGLVVYLVTKPEYKRQPAPDEEHVPLDN</sequence>
<protein>
    <recommendedName>
        <fullName evidence="12">Cytochrome b561 domain-containing protein</fullName>
    </recommendedName>
</protein>
<keyword evidence="5 11" id="KW-0812">Transmembrane</keyword>
<dbReference type="PANTHER" id="PTHR10106">
    <property type="entry name" value="CYTOCHROME B561-RELATED"/>
    <property type="match status" value="1"/>
</dbReference>
<feature type="transmembrane region" description="Helical" evidence="11">
    <location>
        <begin position="125"/>
        <end position="146"/>
    </location>
</feature>
<evidence type="ECO:0000313" key="14">
    <source>
        <dbReference type="Proteomes" id="UP001283361"/>
    </source>
</evidence>
<dbReference type="Gene3D" id="1.20.120.1770">
    <property type="match status" value="1"/>
</dbReference>
<keyword evidence="9" id="KW-0408">Iron</keyword>
<evidence type="ECO:0000256" key="7">
    <source>
        <dbReference type="ARBA" id="ARBA00022982"/>
    </source>
</evidence>
<keyword evidence="6" id="KW-0479">Metal-binding</keyword>
<feature type="transmembrane region" description="Helical" evidence="11">
    <location>
        <begin position="92"/>
        <end position="113"/>
    </location>
</feature>
<feature type="transmembrane region" description="Helical" evidence="11">
    <location>
        <begin position="50"/>
        <end position="72"/>
    </location>
</feature>
<feature type="transmembrane region" description="Helical" evidence="11">
    <location>
        <begin position="242"/>
        <end position="262"/>
    </location>
</feature>
<dbReference type="GO" id="GO:0046872">
    <property type="term" value="F:metal ion binding"/>
    <property type="evidence" value="ECO:0007669"/>
    <property type="project" value="UniProtKB-KW"/>
</dbReference>
<dbReference type="InterPro" id="IPR043205">
    <property type="entry name" value="CYB561/CYBRD1-like"/>
</dbReference>
<evidence type="ECO:0000256" key="10">
    <source>
        <dbReference type="ARBA" id="ARBA00023136"/>
    </source>
</evidence>
<evidence type="ECO:0000256" key="1">
    <source>
        <dbReference type="ARBA" id="ARBA00001970"/>
    </source>
</evidence>
<dbReference type="Proteomes" id="UP001283361">
    <property type="component" value="Unassembled WGS sequence"/>
</dbReference>
<dbReference type="GO" id="GO:0016020">
    <property type="term" value="C:membrane"/>
    <property type="evidence" value="ECO:0007669"/>
    <property type="project" value="UniProtKB-SubCell"/>
</dbReference>
<evidence type="ECO:0000256" key="2">
    <source>
        <dbReference type="ARBA" id="ARBA00004141"/>
    </source>
</evidence>
<comment type="cofactor">
    <cofactor evidence="1">
        <name>heme b</name>
        <dbReference type="ChEBI" id="CHEBI:60344"/>
    </cofactor>
</comment>
<proteinExistence type="predicted"/>
<dbReference type="PROSITE" id="PS50939">
    <property type="entry name" value="CYTOCHROME_B561"/>
    <property type="match status" value="1"/>
</dbReference>
<dbReference type="PANTHER" id="PTHR10106:SF0">
    <property type="entry name" value="LD36721P"/>
    <property type="match status" value="1"/>
</dbReference>
<evidence type="ECO:0000256" key="9">
    <source>
        <dbReference type="ARBA" id="ARBA00023004"/>
    </source>
</evidence>
<evidence type="ECO:0000256" key="5">
    <source>
        <dbReference type="ARBA" id="ARBA00022692"/>
    </source>
</evidence>
<evidence type="ECO:0000256" key="8">
    <source>
        <dbReference type="ARBA" id="ARBA00022989"/>
    </source>
</evidence>
<accession>A0AAE0YW28</accession>
<evidence type="ECO:0000313" key="13">
    <source>
        <dbReference type="EMBL" id="KAK3758107.1"/>
    </source>
</evidence>
<dbReference type="AlphaFoldDB" id="A0AAE0YW28"/>
<dbReference type="EMBL" id="JAWDGP010005301">
    <property type="protein sequence ID" value="KAK3758107.1"/>
    <property type="molecule type" value="Genomic_DNA"/>
</dbReference>
<keyword evidence="4" id="KW-0349">Heme</keyword>
<comment type="caution">
    <text evidence="13">The sequence shown here is derived from an EMBL/GenBank/DDBJ whole genome shotgun (WGS) entry which is preliminary data.</text>
</comment>
<feature type="transmembrane region" description="Helical" evidence="11">
    <location>
        <begin position="166"/>
        <end position="191"/>
    </location>
</feature>
<evidence type="ECO:0000256" key="3">
    <source>
        <dbReference type="ARBA" id="ARBA00022448"/>
    </source>
</evidence>
<evidence type="ECO:0000256" key="4">
    <source>
        <dbReference type="ARBA" id="ARBA00022617"/>
    </source>
</evidence>
<dbReference type="SMART" id="SM00665">
    <property type="entry name" value="B561"/>
    <property type="match status" value="1"/>
</dbReference>